<dbReference type="Proteomes" id="UP000886501">
    <property type="component" value="Unassembled WGS sequence"/>
</dbReference>
<name>A0ACB6Z0K5_THEGA</name>
<gene>
    <name evidence="1" type="ORF">BDM02DRAFT_3104897</name>
</gene>
<feature type="non-terminal residue" evidence="1">
    <location>
        <position position="1"/>
    </location>
</feature>
<reference evidence="1" key="1">
    <citation type="submission" date="2019-10" db="EMBL/GenBank/DDBJ databases">
        <authorList>
            <consortium name="DOE Joint Genome Institute"/>
            <person name="Kuo A."/>
            <person name="Miyauchi S."/>
            <person name="Kiss E."/>
            <person name="Drula E."/>
            <person name="Kohler A."/>
            <person name="Sanchez-Garcia M."/>
            <person name="Andreopoulos B."/>
            <person name="Barry K.W."/>
            <person name="Bonito G."/>
            <person name="Buee M."/>
            <person name="Carver A."/>
            <person name="Chen C."/>
            <person name="Cichocki N."/>
            <person name="Clum A."/>
            <person name="Culley D."/>
            <person name="Crous P.W."/>
            <person name="Fauchery L."/>
            <person name="Girlanda M."/>
            <person name="Hayes R."/>
            <person name="Keri Z."/>
            <person name="Labutti K."/>
            <person name="Lipzen A."/>
            <person name="Lombard V."/>
            <person name="Magnuson J."/>
            <person name="Maillard F."/>
            <person name="Morin E."/>
            <person name="Murat C."/>
            <person name="Nolan M."/>
            <person name="Ohm R."/>
            <person name="Pangilinan J."/>
            <person name="Pereira M."/>
            <person name="Perotto S."/>
            <person name="Peter M."/>
            <person name="Riley R."/>
            <person name="Sitrit Y."/>
            <person name="Stielow B."/>
            <person name="Szollosi G."/>
            <person name="Zifcakova L."/>
            <person name="Stursova M."/>
            <person name="Spatafora J.W."/>
            <person name="Tedersoo L."/>
            <person name="Vaario L.-M."/>
            <person name="Yamada A."/>
            <person name="Yan M."/>
            <person name="Wang P."/>
            <person name="Xu J."/>
            <person name="Bruns T."/>
            <person name="Baldrian P."/>
            <person name="Vilgalys R."/>
            <person name="Henrissat B."/>
            <person name="Grigoriev I.V."/>
            <person name="Hibbett D."/>
            <person name="Nagy L.G."/>
            <person name="Martin F.M."/>
        </authorList>
    </citation>
    <scope>NUCLEOTIDE SEQUENCE</scope>
    <source>
        <strain evidence="1">P2</strain>
    </source>
</reference>
<accession>A0ACB6Z0K5</accession>
<sequence>TPQPVMDPKGIIYVHLAGRPSAAGYTEAVKKANDTLAQAALQLNFCQGQLKSRRGPFPMINVGMSSRNGNSVCPHQGLIHPGMERLTEPSAAAYVASVQGSGAFKDFAPDLHQLYREKMDLLKERDRELMTPFQNLVFACVAFNFGPRVVAIPHRDHINLAYSWCSITALGEFNHEAGGHMVLLDIKLAIEFPVGSTILIPSVAFTHYNLPIGWDETRRSMTQFSAGRLFRWIAYGCQEKGMAVAGSCGGTRWWEKGKGLYPVWKKKGEEGTGAELENQ</sequence>
<keyword evidence="2" id="KW-1185">Reference proteome</keyword>
<evidence type="ECO:0000313" key="2">
    <source>
        <dbReference type="Proteomes" id="UP000886501"/>
    </source>
</evidence>
<dbReference type="EMBL" id="MU118287">
    <property type="protein sequence ID" value="KAF9643092.1"/>
    <property type="molecule type" value="Genomic_DNA"/>
</dbReference>
<organism evidence="1 2">
    <name type="scientific">Thelephora ganbajun</name>
    <name type="common">Ganba fungus</name>
    <dbReference type="NCBI Taxonomy" id="370292"/>
    <lineage>
        <taxon>Eukaryota</taxon>
        <taxon>Fungi</taxon>
        <taxon>Dikarya</taxon>
        <taxon>Basidiomycota</taxon>
        <taxon>Agaricomycotina</taxon>
        <taxon>Agaricomycetes</taxon>
        <taxon>Thelephorales</taxon>
        <taxon>Thelephoraceae</taxon>
        <taxon>Thelephora</taxon>
    </lineage>
</organism>
<evidence type="ECO:0000313" key="1">
    <source>
        <dbReference type="EMBL" id="KAF9643092.1"/>
    </source>
</evidence>
<reference evidence="1" key="2">
    <citation type="journal article" date="2020" name="Nat. Commun.">
        <title>Large-scale genome sequencing of mycorrhizal fungi provides insights into the early evolution of symbiotic traits.</title>
        <authorList>
            <person name="Miyauchi S."/>
            <person name="Kiss E."/>
            <person name="Kuo A."/>
            <person name="Drula E."/>
            <person name="Kohler A."/>
            <person name="Sanchez-Garcia M."/>
            <person name="Morin E."/>
            <person name="Andreopoulos B."/>
            <person name="Barry K.W."/>
            <person name="Bonito G."/>
            <person name="Buee M."/>
            <person name="Carver A."/>
            <person name="Chen C."/>
            <person name="Cichocki N."/>
            <person name="Clum A."/>
            <person name="Culley D."/>
            <person name="Crous P.W."/>
            <person name="Fauchery L."/>
            <person name="Girlanda M."/>
            <person name="Hayes R.D."/>
            <person name="Keri Z."/>
            <person name="LaButti K."/>
            <person name="Lipzen A."/>
            <person name="Lombard V."/>
            <person name="Magnuson J."/>
            <person name="Maillard F."/>
            <person name="Murat C."/>
            <person name="Nolan M."/>
            <person name="Ohm R.A."/>
            <person name="Pangilinan J."/>
            <person name="Pereira M.F."/>
            <person name="Perotto S."/>
            <person name="Peter M."/>
            <person name="Pfister S."/>
            <person name="Riley R."/>
            <person name="Sitrit Y."/>
            <person name="Stielow J.B."/>
            <person name="Szollosi G."/>
            <person name="Zifcakova L."/>
            <person name="Stursova M."/>
            <person name="Spatafora J.W."/>
            <person name="Tedersoo L."/>
            <person name="Vaario L.M."/>
            <person name="Yamada A."/>
            <person name="Yan M."/>
            <person name="Wang P."/>
            <person name="Xu J."/>
            <person name="Bruns T."/>
            <person name="Baldrian P."/>
            <person name="Vilgalys R."/>
            <person name="Dunand C."/>
            <person name="Henrissat B."/>
            <person name="Grigoriev I.V."/>
            <person name="Hibbett D."/>
            <person name="Nagy L.G."/>
            <person name="Martin F.M."/>
        </authorList>
    </citation>
    <scope>NUCLEOTIDE SEQUENCE</scope>
    <source>
        <strain evidence="1">P2</strain>
    </source>
</reference>
<protein>
    <submittedName>
        <fullName evidence="1">Uncharacterized protein</fullName>
    </submittedName>
</protein>
<proteinExistence type="predicted"/>
<comment type="caution">
    <text evidence="1">The sequence shown here is derived from an EMBL/GenBank/DDBJ whole genome shotgun (WGS) entry which is preliminary data.</text>
</comment>